<sequence>KSKTTQPKASTQEAASDRQESADDGTPFVSRSVSPDSISAAYDIQSDDFSSETSNDVDDYPPSSVDPDSSECNSNINHIPVPKVSPEKQTIEDDDDDVVIVKAVGLQPPEQTMAIKPLAVTSTSNQPFPMMVGSSSPSFPRPISTLLKYIPSTTVSSLRGFLTSSTQSSNMRTNQFSQQINMSPTGQSVSPFVSIQQNQVSPSRNP</sequence>
<dbReference type="Proteomes" id="UP001497497">
    <property type="component" value="Unassembled WGS sequence"/>
</dbReference>
<protein>
    <submittedName>
        <fullName evidence="2">Uncharacterized protein</fullName>
    </submittedName>
</protein>
<organism evidence="2 3">
    <name type="scientific">Lymnaea stagnalis</name>
    <name type="common">Great pond snail</name>
    <name type="synonym">Helix stagnalis</name>
    <dbReference type="NCBI Taxonomy" id="6523"/>
    <lineage>
        <taxon>Eukaryota</taxon>
        <taxon>Metazoa</taxon>
        <taxon>Spiralia</taxon>
        <taxon>Lophotrochozoa</taxon>
        <taxon>Mollusca</taxon>
        <taxon>Gastropoda</taxon>
        <taxon>Heterobranchia</taxon>
        <taxon>Euthyneura</taxon>
        <taxon>Panpulmonata</taxon>
        <taxon>Hygrophila</taxon>
        <taxon>Lymnaeoidea</taxon>
        <taxon>Lymnaeidae</taxon>
        <taxon>Lymnaea</taxon>
    </lineage>
</organism>
<keyword evidence="3" id="KW-1185">Reference proteome</keyword>
<feature type="region of interest" description="Disordered" evidence="1">
    <location>
        <begin position="181"/>
        <end position="206"/>
    </location>
</feature>
<evidence type="ECO:0000313" key="2">
    <source>
        <dbReference type="EMBL" id="CAL1545427.1"/>
    </source>
</evidence>
<dbReference type="EMBL" id="CAXITT010000708">
    <property type="protein sequence ID" value="CAL1545427.1"/>
    <property type="molecule type" value="Genomic_DNA"/>
</dbReference>
<name>A0AAV2IEV3_LYMST</name>
<feature type="non-terminal residue" evidence="2">
    <location>
        <position position="206"/>
    </location>
</feature>
<feature type="non-terminal residue" evidence="2">
    <location>
        <position position="1"/>
    </location>
</feature>
<evidence type="ECO:0000313" key="3">
    <source>
        <dbReference type="Proteomes" id="UP001497497"/>
    </source>
</evidence>
<comment type="caution">
    <text evidence="2">The sequence shown here is derived from an EMBL/GenBank/DDBJ whole genome shotgun (WGS) entry which is preliminary data.</text>
</comment>
<dbReference type="AlphaFoldDB" id="A0AAV2IEV3"/>
<evidence type="ECO:0000256" key="1">
    <source>
        <dbReference type="SAM" id="MobiDB-lite"/>
    </source>
</evidence>
<reference evidence="2 3" key="1">
    <citation type="submission" date="2024-04" db="EMBL/GenBank/DDBJ databases">
        <authorList>
            <consortium name="Genoscope - CEA"/>
            <person name="William W."/>
        </authorList>
    </citation>
    <scope>NUCLEOTIDE SEQUENCE [LARGE SCALE GENOMIC DNA]</scope>
</reference>
<feature type="compositionally biased region" description="Acidic residues" evidence="1">
    <location>
        <begin position="45"/>
        <end position="59"/>
    </location>
</feature>
<accession>A0AAV2IEV3</accession>
<feature type="region of interest" description="Disordered" evidence="1">
    <location>
        <begin position="1"/>
        <end position="94"/>
    </location>
</feature>
<proteinExistence type="predicted"/>
<gene>
    <name evidence="2" type="ORF">GSLYS_00018910001</name>
</gene>
<feature type="compositionally biased region" description="Polar residues" evidence="1">
    <location>
        <begin position="1"/>
        <end position="14"/>
    </location>
</feature>